<keyword evidence="2" id="KW-1185">Reference proteome</keyword>
<dbReference type="GeneID" id="39989455"/>
<dbReference type="AlphaFoldDB" id="A0A1X0NJQ4"/>
<evidence type="ECO:0000313" key="1">
    <source>
        <dbReference type="EMBL" id="ORC84985.1"/>
    </source>
</evidence>
<dbReference type="Proteomes" id="UP000192257">
    <property type="component" value="Unassembled WGS sequence"/>
</dbReference>
<comment type="caution">
    <text evidence="1">The sequence shown here is derived from an EMBL/GenBank/DDBJ whole genome shotgun (WGS) entry which is preliminary data.</text>
</comment>
<dbReference type="RefSeq" id="XP_028879051.1">
    <property type="nucleotide sequence ID" value="XM_029029675.1"/>
</dbReference>
<dbReference type="EMBL" id="NBCO01000039">
    <property type="protein sequence ID" value="ORC84985.1"/>
    <property type="molecule type" value="Genomic_DNA"/>
</dbReference>
<reference evidence="1 2" key="1">
    <citation type="submission" date="2017-03" db="EMBL/GenBank/DDBJ databases">
        <title>An alternative strategy for trypanosome survival in the mammalian bloodstream revealed through genome and transcriptome analysis of the ubiquitous bovine parasite Trypanosoma (Megatrypanum) theileri.</title>
        <authorList>
            <person name="Kelly S."/>
            <person name="Ivens A."/>
            <person name="Mott A."/>
            <person name="O'Neill E."/>
            <person name="Emms D."/>
            <person name="Macleod O."/>
            <person name="Voorheis P."/>
            <person name="Matthews J."/>
            <person name="Matthews K."/>
            <person name="Carrington M."/>
        </authorList>
    </citation>
    <scope>NUCLEOTIDE SEQUENCE [LARGE SCALE GENOMIC DNA]</scope>
    <source>
        <strain evidence="1">Edinburgh</strain>
    </source>
</reference>
<name>A0A1X0NJQ4_9TRYP</name>
<organism evidence="1 2">
    <name type="scientific">Trypanosoma theileri</name>
    <dbReference type="NCBI Taxonomy" id="67003"/>
    <lineage>
        <taxon>Eukaryota</taxon>
        <taxon>Discoba</taxon>
        <taxon>Euglenozoa</taxon>
        <taxon>Kinetoplastea</taxon>
        <taxon>Metakinetoplastina</taxon>
        <taxon>Trypanosomatida</taxon>
        <taxon>Trypanosomatidae</taxon>
        <taxon>Trypanosoma</taxon>
    </lineage>
</organism>
<evidence type="ECO:0000313" key="2">
    <source>
        <dbReference type="Proteomes" id="UP000192257"/>
    </source>
</evidence>
<dbReference type="VEuPathDB" id="TriTrypDB:TM35_000391590"/>
<accession>A0A1X0NJQ4</accession>
<proteinExistence type="predicted"/>
<protein>
    <submittedName>
        <fullName evidence="1">Uncharacterized protein</fullName>
    </submittedName>
</protein>
<dbReference type="OrthoDB" id="252990at2759"/>
<sequence length="371" mass="42282">MRPSLRHEALAGDILHSMVLADTLNDKPTVYRKKRVNKREEANRVHYIKQDPLTPSTSQTSSIVDASSLLWEAEMLLQQSPVPHYTRNNTILSRAINNNNNNNNNINSHDGYIGTVNMGREFSAQTTSPSLFTGEQQRSQSMVDTQQAPTVKDVVNINKNKLEPSDVFNSQWLPSRDEYHYETPQKQWNTSKHTNDNPKGMKTYINTQSEPLMTSAGEPTTRTSVVYTQFPKSQQNTSQTMDFFSSSSSSKDQHIDAATIRDVILSIKEARLLRRKQLLSYNKGTSSSSSSTTTTPFSFMQRLDIPRSTHLDTVEALHEAKQLLQRERKWLNMRCTILYDRLQQLSHHRGMVVHRLNEVYGENPVNIDSAA</sequence>
<gene>
    <name evidence="1" type="ORF">TM35_000391590</name>
</gene>